<evidence type="ECO:0000313" key="2">
    <source>
        <dbReference type="EMBL" id="RAI32252.1"/>
    </source>
</evidence>
<gene>
    <name evidence="2" type="ORF">CH338_24505</name>
</gene>
<feature type="signal peptide" evidence="1">
    <location>
        <begin position="1"/>
        <end position="22"/>
    </location>
</feature>
<keyword evidence="1" id="KW-0732">Signal</keyword>
<feature type="chain" id="PRO_5016438181" description="Flagellar assembly protein T N-terminal domain-containing protein" evidence="1">
    <location>
        <begin position="23"/>
        <end position="404"/>
    </location>
</feature>
<name>A0A327K4J6_9BRAD</name>
<organism evidence="2 3">
    <name type="scientific">Rhodoplanes elegans</name>
    <dbReference type="NCBI Taxonomy" id="29408"/>
    <lineage>
        <taxon>Bacteria</taxon>
        <taxon>Pseudomonadati</taxon>
        <taxon>Pseudomonadota</taxon>
        <taxon>Alphaproteobacteria</taxon>
        <taxon>Hyphomicrobiales</taxon>
        <taxon>Nitrobacteraceae</taxon>
        <taxon>Rhodoplanes</taxon>
    </lineage>
</organism>
<reference evidence="2 3" key="1">
    <citation type="submission" date="2017-07" db="EMBL/GenBank/DDBJ databases">
        <title>Draft Genome Sequences of Select Purple Nonsulfur Bacteria.</title>
        <authorList>
            <person name="Lasarre B."/>
            <person name="Mckinlay J.B."/>
        </authorList>
    </citation>
    <scope>NUCLEOTIDE SEQUENCE [LARGE SCALE GENOMIC DNA]</scope>
    <source>
        <strain evidence="2 3">DSM 11907</strain>
    </source>
</reference>
<proteinExistence type="predicted"/>
<dbReference type="EMBL" id="NPEU01000438">
    <property type="protein sequence ID" value="RAI32252.1"/>
    <property type="molecule type" value="Genomic_DNA"/>
</dbReference>
<dbReference type="OrthoDB" id="8196130at2"/>
<dbReference type="AlphaFoldDB" id="A0A327K4J6"/>
<evidence type="ECO:0008006" key="4">
    <source>
        <dbReference type="Google" id="ProtNLM"/>
    </source>
</evidence>
<dbReference type="RefSeq" id="WP_111359680.1">
    <property type="nucleotide sequence ID" value="NZ_NHSK01000057.1"/>
</dbReference>
<keyword evidence="3" id="KW-1185">Reference proteome</keyword>
<dbReference type="Proteomes" id="UP000248863">
    <property type="component" value="Unassembled WGS sequence"/>
</dbReference>
<evidence type="ECO:0000313" key="3">
    <source>
        <dbReference type="Proteomes" id="UP000248863"/>
    </source>
</evidence>
<evidence type="ECO:0000256" key="1">
    <source>
        <dbReference type="SAM" id="SignalP"/>
    </source>
</evidence>
<accession>A0A327K4J6</accession>
<protein>
    <recommendedName>
        <fullName evidence="4">Flagellar assembly protein T N-terminal domain-containing protein</fullName>
    </recommendedName>
</protein>
<comment type="caution">
    <text evidence="2">The sequence shown here is derived from an EMBL/GenBank/DDBJ whole genome shotgun (WGS) entry which is preliminary data.</text>
</comment>
<sequence length="404" mass="42462">MRALAAVAAASLTLALTGPAFPQAKGSRPAPAPTPPAETVRYITIFGELMGSLSSDAIWREVRQGNRVVSAELDLCHSVTPGSIRKDRFKIALKPEGGKLVGSGKSEPEGVPVTVSLTRKQANDTFSLEGTITRDGKTQPAAATDLSDMSEQEFKDQQASEEEIVTSPATFADVSPVAVAVKVSRDGLLDVVKSLRGQGVRVDYASLVQTCADLRNGHQTVRLETAPERAAALVAKLQGMPGVITAGWTTGAYGIERAVRVDAAAFMDGGALKIDALSERLSAAVAAALAAKPVSARWDEVTREVTITLERPDQAARGLDLSEVIEVTLLVGPEKPTGGDGLVIWLGESSVEPADKAAGAQLAFTSGYHGQEEESAAVETDALLAALARDLKGRVWDAENQSWK</sequence>